<feature type="domain" description="DUF2383" evidence="1">
    <location>
        <begin position="2"/>
        <end position="108"/>
    </location>
</feature>
<protein>
    <submittedName>
        <fullName evidence="2">Aldehyde dehydrogenase</fullName>
    </submittedName>
</protein>
<dbReference type="PIRSF" id="PIRSF029477">
    <property type="entry name" value="UCP029477"/>
    <property type="match status" value="1"/>
</dbReference>
<dbReference type="Gene3D" id="1.20.1260.10">
    <property type="match status" value="1"/>
</dbReference>
<dbReference type="EMBL" id="QNUL01000012">
    <property type="protein sequence ID" value="REA60154.1"/>
    <property type="molecule type" value="Genomic_DNA"/>
</dbReference>
<dbReference type="InterPro" id="IPR019052">
    <property type="entry name" value="DUF2383"/>
</dbReference>
<accession>A0A3D8Y9L0</accession>
<evidence type="ECO:0000313" key="2">
    <source>
        <dbReference type="EMBL" id="REA60154.1"/>
    </source>
</evidence>
<comment type="caution">
    <text evidence="2">The sequence shown here is derived from an EMBL/GenBank/DDBJ whole genome shotgun (WGS) entry which is preliminary data.</text>
</comment>
<reference evidence="2 3" key="1">
    <citation type="submission" date="2018-07" db="EMBL/GenBank/DDBJ databases">
        <title>Dyadobacter roseus sp. nov., isolated from rose rhizosphere soil.</title>
        <authorList>
            <person name="Chen L."/>
        </authorList>
    </citation>
    <scope>NUCLEOTIDE SEQUENCE [LARGE SCALE GENOMIC DNA]</scope>
    <source>
        <strain evidence="2 3">RS19</strain>
    </source>
</reference>
<dbReference type="NCBIfam" id="TIGR02284">
    <property type="entry name" value="PA2169 family four-helix-bundle protein"/>
    <property type="match status" value="1"/>
</dbReference>
<sequence>MQELIEINKDWVAGFEKLIADISDENADLKTVFEQYAQQSRLNVQALSALANSATATYVEADKSVTGTLHRAWIDIKSLFGGSDRASILSEAEPGEDAIKKAYNDALNGNELAYDAQQIIHSQAQDINAAHDKIKALRDAAQKL</sequence>
<keyword evidence="3" id="KW-1185">Reference proteome</keyword>
<dbReference type="Proteomes" id="UP000256373">
    <property type="component" value="Unassembled WGS sequence"/>
</dbReference>
<name>A0A3D8Y9L0_9BACT</name>
<dbReference type="AlphaFoldDB" id="A0A3D8Y9L0"/>
<gene>
    <name evidence="2" type="ORF">DSL64_15895</name>
</gene>
<dbReference type="Pfam" id="PF09537">
    <property type="entry name" value="DUF2383"/>
    <property type="match status" value="1"/>
</dbReference>
<dbReference type="OrthoDB" id="282393at2"/>
<evidence type="ECO:0000259" key="1">
    <source>
        <dbReference type="Pfam" id="PF09537"/>
    </source>
</evidence>
<proteinExistence type="predicted"/>
<dbReference type="InterPro" id="IPR011971">
    <property type="entry name" value="CHP02284"/>
</dbReference>
<evidence type="ECO:0000313" key="3">
    <source>
        <dbReference type="Proteomes" id="UP000256373"/>
    </source>
</evidence>
<organism evidence="2 3">
    <name type="scientific">Dyadobacter luteus</name>
    <dbReference type="NCBI Taxonomy" id="2259619"/>
    <lineage>
        <taxon>Bacteria</taxon>
        <taxon>Pseudomonadati</taxon>
        <taxon>Bacteroidota</taxon>
        <taxon>Cytophagia</taxon>
        <taxon>Cytophagales</taxon>
        <taxon>Spirosomataceae</taxon>
        <taxon>Dyadobacter</taxon>
    </lineage>
</organism>
<dbReference type="RefSeq" id="WP_115831899.1">
    <property type="nucleotide sequence ID" value="NZ_QNUL01000012.1"/>
</dbReference>
<dbReference type="InterPro" id="IPR012347">
    <property type="entry name" value="Ferritin-like"/>
</dbReference>
<dbReference type="InterPro" id="IPR016920">
    <property type="entry name" value="UCP029477"/>
</dbReference>